<evidence type="ECO:0000313" key="3">
    <source>
        <dbReference type="Proteomes" id="UP001157069"/>
    </source>
</evidence>
<protein>
    <submittedName>
        <fullName evidence="2">Uncharacterized protein</fullName>
    </submittedName>
</protein>
<reference evidence="3" key="1">
    <citation type="journal article" date="2019" name="Int. J. Syst. Evol. Microbiol.">
        <title>The Global Catalogue of Microorganisms (GCM) 10K type strain sequencing project: providing services to taxonomists for standard genome sequencing and annotation.</title>
        <authorList>
            <consortium name="The Broad Institute Genomics Platform"/>
            <consortium name="The Broad Institute Genome Sequencing Center for Infectious Disease"/>
            <person name="Wu L."/>
            <person name="Ma J."/>
        </authorList>
    </citation>
    <scope>NUCLEOTIDE SEQUENCE [LARGE SCALE GENOMIC DNA]</scope>
    <source>
        <strain evidence="3">NBRC 108755</strain>
    </source>
</reference>
<comment type="caution">
    <text evidence="2">The sequence shown here is derived from an EMBL/GenBank/DDBJ whole genome shotgun (WGS) entry which is preliminary data.</text>
</comment>
<accession>A0ABQ6JW45</accession>
<dbReference type="EMBL" id="BSVA01000001">
    <property type="protein sequence ID" value="GMA91324.1"/>
    <property type="molecule type" value="Genomic_DNA"/>
</dbReference>
<evidence type="ECO:0000313" key="2">
    <source>
        <dbReference type="EMBL" id="GMA91324.1"/>
    </source>
</evidence>
<organism evidence="2 3">
    <name type="scientific">Homoserinibacter gongjuensis</name>
    <dbReference type="NCBI Taxonomy" id="1162968"/>
    <lineage>
        <taxon>Bacteria</taxon>
        <taxon>Bacillati</taxon>
        <taxon>Actinomycetota</taxon>
        <taxon>Actinomycetes</taxon>
        <taxon>Micrococcales</taxon>
        <taxon>Microbacteriaceae</taxon>
        <taxon>Homoserinibacter</taxon>
    </lineage>
</organism>
<keyword evidence="3" id="KW-1185">Reference proteome</keyword>
<name>A0ABQ6JW45_9MICO</name>
<evidence type="ECO:0000256" key="1">
    <source>
        <dbReference type="SAM" id="MobiDB-lite"/>
    </source>
</evidence>
<gene>
    <name evidence="2" type="ORF">GCM10025869_18530</name>
</gene>
<feature type="compositionally biased region" description="Basic and acidic residues" evidence="1">
    <location>
        <begin position="23"/>
        <end position="40"/>
    </location>
</feature>
<feature type="region of interest" description="Disordered" evidence="1">
    <location>
        <begin position="20"/>
        <end position="40"/>
    </location>
</feature>
<sequence length="99" mass="10860">MEERDVARVARQARGGVELDIGGEARPEPRAEHLGDLRPADALETQFEQRDRDLAMGEQSFDDVPQVLGEELARGGSPARSSTNCWVGASRSPMRSTRP</sequence>
<dbReference type="Proteomes" id="UP001157069">
    <property type="component" value="Unassembled WGS sequence"/>
</dbReference>
<feature type="region of interest" description="Disordered" evidence="1">
    <location>
        <begin position="72"/>
        <end position="99"/>
    </location>
</feature>
<proteinExistence type="predicted"/>